<dbReference type="PANTHER" id="PTHR47427:SF1">
    <property type="entry name" value="PROTEIN STE12"/>
    <property type="match status" value="1"/>
</dbReference>
<dbReference type="GO" id="GO:0003700">
    <property type="term" value="F:DNA-binding transcription factor activity"/>
    <property type="evidence" value="ECO:0007669"/>
    <property type="project" value="InterPro"/>
</dbReference>
<organism evidence="7 8">
    <name type="scientific">Metschnikowia aff. pulcherrima</name>
    <dbReference type="NCBI Taxonomy" id="2163413"/>
    <lineage>
        <taxon>Eukaryota</taxon>
        <taxon>Fungi</taxon>
        <taxon>Dikarya</taxon>
        <taxon>Ascomycota</taxon>
        <taxon>Saccharomycotina</taxon>
        <taxon>Pichiomycetes</taxon>
        <taxon>Metschnikowiaceae</taxon>
        <taxon>Metschnikowia</taxon>
    </lineage>
</organism>
<reference evidence="8" key="1">
    <citation type="submission" date="2019-03" db="EMBL/GenBank/DDBJ databases">
        <title>Snf2 controls pulcherriminic acid biosynthesis and connects pigmentation and antifungal activity of the yeast Metschnikowia pulcherrima.</title>
        <authorList>
            <person name="Gore-Lloyd D."/>
            <person name="Sumann I."/>
            <person name="Brachmann A.O."/>
            <person name="Schneeberger K."/>
            <person name="Ortiz-Merino R.A."/>
            <person name="Moreno-Beltran M."/>
            <person name="Schlaefli M."/>
            <person name="Kirner P."/>
            <person name="Santos Kron A."/>
            <person name="Wolfe K.H."/>
            <person name="Piel J."/>
            <person name="Ahrens C.H."/>
            <person name="Henk D."/>
            <person name="Freimoser F.M."/>
        </authorList>
    </citation>
    <scope>NUCLEOTIDE SEQUENCE [LARGE SCALE GENOMIC DNA]</scope>
    <source>
        <strain evidence="8">APC 1.2</strain>
    </source>
</reference>
<dbReference type="STRING" id="2163413.A0A4P6XR15"/>
<evidence type="ECO:0000313" key="7">
    <source>
        <dbReference type="EMBL" id="QBM89489.1"/>
    </source>
</evidence>
<evidence type="ECO:0000256" key="2">
    <source>
        <dbReference type="ARBA" id="ARBA00023015"/>
    </source>
</evidence>
<protein>
    <submittedName>
        <fullName evidence="7">Transcription factor STE12</fullName>
    </submittedName>
</protein>
<dbReference type="InterPro" id="IPR052127">
    <property type="entry name" value="STE12_transcription_factor"/>
</dbReference>
<dbReference type="PANTHER" id="PTHR47427">
    <property type="entry name" value="PROTEIN STE12"/>
    <property type="match status" value="1"/>
</dbReference>
<keyword evidence="3" id="KW-0804">Transcription</keyword>
<dbReference type="GO" id="GO:2000220">
    <property type="term" value="P:regulation of pseudohyphal growth"/>
    <property type="evidence" value="ECO:0007669"/>
    <property type="project" value="TreeGrafter"/>
</dbReference>
<keyword evidence="4" id="KW-0539">Nucleus</keyword>
<evidence type="ECO:0000256" key="4">
    <source>
        <dbReference type="ARBA" id="ARBA00023242"/>
    </source>
</evidence>
<dbReference type="InterPro" id="IPR003120">
    <property type="entry name" value="Ste12"/>
</dbReference>
<evidence type="ECO:0000256" key="3">
    <source>
        <dbReference type="ARBA" id="ARBA00023163"/>
    </source>
</evidence>
<comment type="similarity">
    <text evidence="5">Belongs to the STE12 transcription factor family.</text>
</comment>
<dbReference type="GO" id="GO:0005634">
    <property type="term" value="C:nucleus"/>
    <property type="evidence" value="ECO:0007669"/>
    <property type="project" value="UniProtKB-SubCell"/>
</dbReference>
<sequence>MTEVSEDVKESLSLVEDLKFFLATAPANWQENQVIRRYYLNNDEGFVSCVFWNNLYFITGTDIVRCILYKFQHFGRTVTDRKKFEEGIFLDLRNLKAGTDSVLENPKLEFLEFLYKNLCLRTQKKQKVFFWFNVPHDKLMADALERDIKKEKAGQTATSVALREPALLFNYVEDKTKTLFDQLSDHLAQLKFEPVKLETSGPGLPQQPLRYTSDTSYTSQVPEKPALGSHDKSQSQRELAAGEATHVTTLRAPEPCHEDDDDDDFPLDYLDHAFNPQTGGNMPDWAGRDYAGRDYITLDTHAHSGAYNGTFEADFDLDAAVLQNLVNVASNDDYLIEQTVPARAPTLGLALQLYHPRLAKFYDEQAYMQPMSFGPPSAVMALYAPYYEQALYPHDMPQYPHIPFENEYLHPQLTPLAQLHQMAHMDQAVPYGYPEDFDYLMRTMPSQRQQDVSASMMRKRRQLQHPAKVTKPPRARAPDYESRFRVQVKKEDEMGVHTPDSQVHMAAYNGDLQHKHM</sequence>
<gene>
    <name evidence="7" type="primary">MPUL0D05640</name>
    <name evidence="7" type="ORF">METSCH_D05640</name>
</gene>
<evidence type="ECO:0000256" key="6">
    <source>
        <dbReference type="SAM" id="MobiDB-lite"/>
    </source>
</evidence>
<evidence type="ECO:0000313" key="8">
    <source>
        <dbReference type="Proteomes" id="UP000292447"/>
    </source>
</evidence>
<proteinExistence type="inferred from homology"/>
<keyword evidence="8" id="KW-1185">Reference proteome</keyword>
<dbReference type="GO" id="GO:1990527">
    <property type="term" value="C:Tec1p-Ste12p-Dig1p complex"/>
    <property type="evidence" value="ECO:0007669"/>
    <property type="project" value="TreeGrafter"/>
</dbReference>
<feature type="region of interest" description="Disordered" evidence="6">
    <location>
        <begin position="461"/>
        <end position="480"/>
    </location>
</feature>
<dbReference type="Proteomes" id="UP000292447">
    <property type="component" value="Chromosome IV"/>
</dbReference>
<dbReference type="SMART" id="SM00424">
    <property type="entry name" value="STE"/>
    <property type="match status" value="1"/>
</dbReference>
<evidence type="ECO:0000256" key="1">
    <source>
        <dbReference type="ARBA" id="ARBA00004123"/>
    </source>
</evidence>
<feature type="compositionally biased region" description="Polar residues" evidence="6">
    <location>
        <begin position="209"/>
        <end position="221"/>
    </location>
</feature>
<dbReference type="GO" id="GO:1990526">
    <property type="term" value="C:Ste12p-Dig1p-Dig2p complex"/>
    <property type="evidence" value="ECO:0007669"/>
    <property type="project" value="TreeGrafter"/>
</dbReference>
<dbReference type="Pfam" id="PF02200">
    <property type="entry name" value="STE"/>
    <property type="match status" value="1"/>
</dbReference>
<keyword evidence="2" id="KW-0805">Transcription regulation</keyword>
<accession>A0A4P6XR15</accession>
<evidence type="ECO:0000256" key="5">
    <source>
        <dbReference type="ARBA" id="ARBA00024345"/>
    </source>
</evidence>
<dbReference type="AlphaFoldDB" id="A0A4P6XR15"/>
<comment type="subcellular location">
    <subcellularLocation>
        <location evidence="1">Nucleus</location>
    </subcellularLocation>
</comment>
<dbReference type="EMBL" id="CP034459">
    <property type="protein sequence ID" value="QBM89489.1"/>
    <property type="molecule type" value="Genomic_DNA"/>
</dbReference>
<name>A0A4P6XR15_9ASCO</name>
<feature type="region of interest" description="Disordered" evidence="6">
    <location>
        <begin position="197"/>
        <end position="259"/>
    </location>
</feature>